<evidence type="ECO:0000256" key="7">
    <source>
        <dbReference type="ARBA" id="ARBA00023186"/>
    </source>
</evidence>
<protein>
    <recommendedName>
        <fullName evidence="4">Mitochondrial zinc maintenance protein 1, mitochondrial</fullName>
    </recommendedName>
</protein>
<dbReference type="GO" id="GO:0005759">
    <property type="term" value="C:mitochondrial matrix"/>
    <property type="evidence" value="ECO:0007669"/>
    <property type="project" value="UniProtKB-SubCell"/>
</dbReference>
<dbReference type="InterPro" id="IPR045298">
    <property type="entry name" value="Complex1_LYR_LYRM7"/>
</dbReference>
<name>A0AAN6NC86_9PEZI</name>
<dbReference type="EMBL" id="MU853768">
    <property type="protein sequence ID" value="KAK3943119.1"/>
    <property type="molecule type" value="Genomic_DNA"/>
</dbReference>
<organism evidence="9 10">
    <name type="scientific">Diplogelasinospora grovesii</name>
    <dbReference type="NCBI Taxonomy" id="303347"/>
    <lineage>
        <taxon>Eukaryota</taxon>
        <taxon>Fungi</taxon>
        <taxon>Dikarya</taxon>
        <taxon>Ascomycota</taxon>
        <taxon>Pezizomycotina</taxon>
        <taxon>Sordariomycetes</taxon>
        <taxon>Sordariomycetidae</taxon>
        <taxon>Sordariales</taxon>
        <taxon>Diplogelasinosporaceae</taxon>
        <taxon>Diplogelasinospora</taxon>
    </lineage>
</organism>
<comment type="subunit">
    <text evidence="3">Interacts with RIP1.</text>
</comment>
<comment type="caution">
    <text evidence="9">The sequence shown here is derived from an EMBL/GenBank/DDBJ whole genome shotgun (WGS) entry which is preliminary data.</text>
</comment>
<keyword evidence="6" id="KW-0496">Mitochondrion</keyword>
<dbReference type="GO" id="GO:0044183">
    <property type="term" value="F:protein folding chaperone"/>
    <property type="evidence" value="ECO:0007669"/>
    <property type="project" value="TreeGrafter"/>
</dbReference>
<comment type="function">
    <text evidence="8">Assembly factor required for Rieske Fe-S protein RIP1 incorporation into the cytochrome b-c1 (CIII) complex. Functions as a chaperone, binding to this subunit within the mitochondrial matrix and stabilizing it prior to its translocation and insertion into the late CIII dimeric intermediate within the mitochondrial inner membrane. Modulates the mitochondrial matrix zinc pool.</text>
</comment>
<gene>
    <name evidence="9" type="ORF">QBC46DRAFT_378240</name>
</gene>
<evidence type="ECO:0000313" key="9">
    <source>
        <dbReference type="EMBL" id="KAK3943119.1"/>
    </source>
</evidence>
<dbReference type="CDD" id="cd20267">
    <property type="entry name" value="Complex1_LYR_LYRM7"/>
    <property type="match status" value="1"/>
</dbReference>
<dbReference type="AlphaFoldDB" id="A0AAN6NC86"/>
<evidence type="ECO:0000256" key="1">
    <source>
        <dbReference type="ARBA" id="ARBA00004305"/>
    </source>
</evidence>
<keyword evidence="7" id="KW-0143">Chaperone</keyword>
<dbReference type="PANTHER" id="PTHR46749">
    <property type="entry name" value="COMPLEX III ASSEMBLY FACTOR LYRM7"/>
    <property type="match status" value="1"/>
</dbReference>
<evidence type="ECO:0000313" key="10">
    <source>
        <dbReference type="Proteomes" id="UP001303473"/>
    </source>
</evidence>
<dbReference type="GO" id="GO:0034551">
    <property type="term" value="P:mitochondrial respiratory chain complex III assembly"/>
    <property type="evidence" value="ECO:0007669"/>
    <property type="project" value="InterPro"/>
</dbReference>
<dbReference type="InterPro" id="IPR050435">
    <property type="entry name" value="MZM1/LYRM7"/>
</dbReference>
<evidence type="ECO:0000256" key="5">
    <source>
        <dbReference type="ARBA" id="ARBA00022946"/>
    </source>
</evidence>
<keyword evidence="5" id="KW-0809">Transit peptide</keyword>
<evidence type="ECO:0000256" key="4">
    <source>
        <dbReference type="ARBA" id="ARBA00015108"/>
    </source>
</evidence>
<reference evidence="10" key="1">
    <citation type="journal article" date="2023" name="Mol. Phylogenet. Evol.">
        <title>Genome-scale phylogeny and comparative genomics of the fungal order Sordariales.</title>
        <authorList>
            <person name="Hensen N."/>
            <person name="Bonometti L."/>
            <person name="Westerberg I."/>
            <person name="Brannstrom I.O."/>
            <person name="Guillou S."/>
            <person name="Cros-Aarteil S."/>
            <person name="Calhoun S."/>
            <person name="Haridas S."/>
            <person name="Kuo A."/>
            <person name="Mondo S."/>
            <person name="Pangilinan J."/>
            <person name="Riley R."/>
            <person name="LaButti K."/>
            <person name="Andreopoulos B."/>
            <person name="Lipzen A."/>
            <person name="Chen C."/>
            <person name="Yan M."/>
            <person name="Daum C."/>
            <person name="Ng V."/>
            <person name="Clum A."/>
            <person name="Steindorff A."/>
            <person name="Ohm R.A."/>
            <person name="Martin F."/>
            <person name="Silar P."/>
            <person name="Natvig D.O."/>
            <person name="Lalanne C."/>
            <person name="Gautier V."/>
            <person name="Ament-Velasquez S.L."/>
            <person name="Kruys A."/>
            <person name="Hutchinson M.I."/>
            <person name="Powell A.J."/>
            <person name="Barry K."/>
            <person name="Miller A.N."/>
            <person name="Grigoriev I.V."/>
            <person name="Debuchy R."/>
            <person name="Gladieux P."/>
            <person name="Hiltunen Thoren M."/>
            <person name="Johannesson H."/>
        </authorList>
    </citation>
    <scope>NUCLEOTIDE SEQUENCE [LARGE SCALE GENOMIC DNA]</scope>
    <source>
        <strain evidence="10">CBS 340.73</strain>
    </source>
</reference>
<comment type="subcellular location">
    <subcellularLocation>
        <location evidence="1">Mitochondrion matrix</location>
    </subcellularLocation>
</comment>
<proteinExistence type="inferred from homology"/>
<dbReference type="PANTHER" id="PTHR46749:SF1">
    <property type="entry name" value="COMPLEX III ASSEMBLY FACTOR LYRM7"/>
    <property type="match status" value="1"/>
</dbReference>
<comment type="similarity">
    <text evidence="2">Belongs to the complex I LYR family. MZM1 subfamily.</text>
</comment>
<evidence type="ECO:0000256" key="3">
    <source>
        <dbReference type="ARBA" id="ARBA00011589"/>
    </source>
</evidence>
<dbReference type="Proteomes" id="UP001303473">
    <property type="component" value="Unassembled WGS sequence"/>
</dbReference>
<evidence type="ECO:0000256" key="6">
    <source>
        <dbReference type="ARBA" id="ARBA00023128"/>
    </source>
</evidence>
<accession>A0AAN6NC86</accession>
<keyword evidence="10" id="KW-1185">Reference proteome</keyword>
<evidence type="ECO:0000256" key="2">
    <source>
        <dbReference type="ARBA" id="ARBA00009949"/>
    </source>
</evidence>
<evidence type="ECO:0000256" key="8">
    <source>
        <dbReference type="ARBA" id="ARBA00025268"/>
    </source>
</evidence>
<sequence>MALAAYRHLMRAARIAFEGDAPILDAARQQIRQGFREKATLPPSDPSIQPAVQHAEELATFLKSNVVQGRKEGDMYKLRIHEHTERGDNDTIKVGGKSIKIDGKKCTDR</sequence>